<dbReference type="Proteomes" id="UP000184164">
    <property type="component" value="Unassembled WGS sequence"/>
</dbReference>
<protein>
    <recommendedName>
        <fullName evidence="4">Cell division protein FtsL</fullName>
    </recommendedName>
</protein>
<gene>
    <name evidence="2" type="ORF">SAMN05444274_104250</name>
</gene>
<dbReference type="AlphaFoldDB" id="A0A1M5AA10"/>
<evidence type="ECO:0000313" key="2">
    <source>
        <dbReference type="EMBL" id="SHF27150.1"/>
    </source>
</evidence>
<sequence length="102" mass="11482">MKSFLGGTILTDERFTKQLPFLGLLSLFALALITNRNWSERTIRQIEVVQDTLDELRSESITLSARLMDASRPSEVVEKVEAAGLGLEEPVRPPMKIIVQKK</sequence>
<keyword evidence="1" id="KW-0812">Transmembrane</keyword>
<keyword evidence="1" id="KW-1133">Transmembrane helix</keyword>
<dbReference type="STRING" id="1484053.SAMN05444274_104250"/>
<organism evidence="2 3">
    <name type="scientific">Mariniphaga anaerophila</name>
    <dbReference type="NCBI Taxonomy" id="1484053"/>
    <lineage>
        <taxon>Bacteria</taxon>
        <taxon>Pseudomonadati</taxon>
        <taxon>Bacteroidota</taxon>
        <taxon>Bacteroidia</taxon>
        <taxon>Marinilabiliales</taxon>
        <taxon>Prolixibacteraceae</taxon>
        <taxon>Mariniphaga</taxon>
    </lineage>
</organism>
<feature type="transmembrane region" description="Helical" evidence="1">
    <location>
        <begin position="20"/>
        <end position="38"/>
    </location>
</feature>
<evidence type="ECO:0008006" key="4">
    <source>
        <dbReference type="Google" id="ProtNLM"/>
    </source>
</evidence>
<accession>A0A1M5AA10</accession>
<dbReference type="Pfam" id="PF19579">
    <property type="entry name" value="FtsL_2"/>
    <property type="match status" value="1"/>
</dbReference>
<evidence type="ECO:0000256" key="1">
    <source>
        <dbReference type="SAM" id="Phobius"/>
    </source>
</evidence>
<dbReference type="EMBL" id="FQUM01000004">
    <property type="protein sequence ID" value="SHF27150.1"/>
    <property type="molecule type" value="Genomic_DNA"/>
</dbReference>
<name>A0A1M5AA10_9BACT</name>
<dbReference type="InterPro" id="IPR045755">
    <property type="entry name" value="FtsL-like"/>
</dbReference>
<keyword evidence="3" id="KW-1185">Reference proteome</keyword>
<evidence type="ECO:0000313" key="3">
    <source>
        <dbReference type="Proteomes" id="UP000184164"/>
    </source>
</evidence>
<proteinExistence type="predicted"/>
<reference evidence="2 3" key="1">
    <citation type="submission" date="2016-11" db="EMBL/GenBank/DDBJ databases">
        <authorList>
            <person name="Jaros S."/>
            <person name="Januszkiewicz K."/>
            <person name="Wedrychowicz H."/>
        </authorList>
    </citation>
    <scope>NUCLEOTIDE SEQUENCE [LARGE SCALE GENOMIC DNA]</scope>
    <source>
        <strain evidence="2 3">DSM 26910</strain>
    </source>
</reference>
<keyword evidence="1" id="KW-0472">Membrane</keyword>